<gene>
    <name evidence="2" type="ORF">CI088_01920</name>
</gene>
<name>A0A2W4BUY1_9ENTE</name>
<evidence type="ECO:0000313" key="3">
    <source>
        <dbReference type="Proteomes" id="UP000249828"/>
    </source>
</evidence>
<dbReference type="AlphaFoldDB" id="A0A2W4BUY1"/>
<accession>A0A2W4BUY1</accession>
<evidence type="ECO:0000256" key="1">
    <source>
        <dbReference type="SAM" id="Phobius"/>
    </source>
</evidence>
<keyword evidence="1" id="KW-0472">Membrane</keyword>
<organism evidence="2 3">
    <name type="scientific">Enterococcus plantarum</name>
    <dbReference type="NCBI Taxonomy" id="1077675"/>
    <lineage>
        <taxon>Bacteria</taxon>
        <taxon>Bacillati</taxon>
        <taxon>Bacillota</taxon>
        <taxon>Bacilli</taxon>
        <taxon>Lactobacillales</taxon>
        <taxon>Enterococcaceae</taxon>
        <taxon>Enterococcus</taxon>
    </lineage>
</organism>
<protein>
    <submittedName>
        <fullName evidence="2">Uncharacterized protein</fullName>
    </submittedName>
</protein>
<keyword evidence="3" id="KW-1185">Reference proteome</keyword>
<dbReference type="EMBL" id="PIEU01000015">
    <property type="protein sequence ID" value="PZL77169.1"/>
    <property type="molecule type" value="Genomic_DNA"/>
</dbReference>
<comment type="caution">
    <text evidence="2">The sequence shown here is derived from an EMBL/GenBank/DDBJ whole genome shotgun (WGS) entry which is preliminary data.</text>
</comment>
<sequence length="59" mass="6767">LPITFVLVAILVGPFMLFKALADWLKEADTFPAIDRLLFIPIFSLLVKFIKDKYNKPNT</sequence>
<reference evidence="2 3" key="1">
    <citation type="submission" date="2017-11" db="EMBL/GenBank/DDBJ databases">
        <title>Draft genome sequence of Enterococcus plantarum TRW2 strain isolated from lettuce.</title>
        <authorList>
            <person name="Kim E.B."/>
            <person name="Marco M.L."/>
            <person name="Williams T.R."/>
            <person name="You I.H."/>
        </authorList>
    </citation>
    <scope>NUCLEOTIDE SEQUENCE [LARGE SCALE GENOMIC DNA]</scope>
    <source>
        <strain evidence="2 3">TRW2</strain>
    </source>
</reference>
<keyword evidence="1" id="KW-1133">Transmembrane helix</keyword>
<proteinExistence type="predicted"/>
<keyword evidence="1" id="KW-0812">Transmembrane</keyword>
<feature type="non-terminal residue" evidence="2">
    <location>
        <position position="1"/>
    </location>
</feature>
<dbReference type="Proteomes" id="UP000249828">
    <property type="component" value="Unassembled WGS sequence"/>
</dbReference>
<feature type="transmembrane region" description="Helical" evidence="1">
    <location>
        <begin position="32"/>
        <end position="50"/>
    </location>
</feature>
<evidence type="ECO:0000313" key="2">
    <source>
        <dbReference type="EMBL" id="PZL77169.1"/>
    </source>
</evidence>